<comment type="function">
    <text evidence="11">Mediates influx of magnesium ions. Alternates between open and closed states. Activated by low cytoplasmic Mg(2+) levels. Inactive when cytoplasmic Mg(2+) levels are high.</text>
</comment>
<name>F0SBH0_PSESL</name>
<dbReference type="Proteomes" id="UP000000310">
    <property type="component" value="Chromosome"/>
</dbReference>
<dbReference type="GO" id="GO:0005886">
    <property type="term" value="C:plasma membrane"/>
    <property type="evidence" value="ECO:0007669"/>
    <property type="project" value="UniProtKB-SubCell"/>
</dbReference>
<keyword evidence="9 12" id="KW-0472">Membrane</keyword>
<feature type="compositionally biased region" description="Basic residues" evidence="13">
    <location>
        <begin position="1"/>
        <end position="18"/>
    </location>
</feature>
<comment type="similarity">
    <text evidence="2 12">Belongs to the CorA metal ion transporter (MIT) (TC 1.A.35) family.</text>
</comment>
<dbReference type="SUPFAM" id="SSF144083">
    <property type="entry name" value="Magnesium transport protein CorA, transmembrane region"/>
    <property type="match status" value="1"/>
</dbReference>
<dbReference type="FunFam" id="1.20.58.340:FF:000004">
    <property type="entry name" value="Magnesium transport protein CorA"/>
    <property type="match status" value="1"/>
</dbReference>
<keyword evidence="7 12" id="KW-1133">Transmembrane helix</keyword>
<protein>
    <recommendedName>
        <fullName evidence="12">Magnesium transport protein CorA</fullName>
    </recommendedName>
</protein>
<dbReference type="Pfam" id="PF01544">
    <property type="entry name" value="CorA"/>
    <property type="match status" value="1"/>
</dbReference>
<evidence type="ECO:0000256" key="10">
    <source>
        <dbReference type="ARBA" id="ARBA00034269"/>
    </source>
</evidence>
<evidence type="ECO:0000256" key="13">
    <source>
        <dbReference type="SAM" id="MobiDB-lite"/>
    </source>
</evidence>
<feature type="region of interest" description="Disordered" evidence="13">
    <location>
        <begin position="1"/>
        <end position="23"/>
    </location>
</feature>
<comment type="catalytic activity">
    <reaction evidence="10">
        <text>Mg(2+)(in) = Mg(2+)(out)</text>
        <dbReference type="Rhea" id="RHEA:29827"/>
        <dbReference type="ChEBI" id="CHEBI:18420"/>
    </reaction>
</comment>
<dbReference type="GO" id="GO:0015087">
    <property type="term" value="F:cobalt ion transmembrane transporter activity"/>
    <property type="evidence" value="ECO:0007669"/>
    <property type="project" value="UniProtKB-UniRule"/>
</dbReference>
<dbReference type="InterPro" id="IPR002523">
    <property type="entry name" value="MgTranspt_CorA/ZnTranspt_ZntB"/>
</dbReference>
<dbReference type="RefSeq" id="WP_013632115.1">
    <property type="nucleotide sequence ID" value="NC_015177.1"/>
</dbReference>
<dbReference type="NCBIfam" id="TIGR00383">
    <property type="entry name" value="corA"/>
    <property type="match status" value="1"/>
</dbReference>
<gene>
    <name evidence="12" type="primary">corA</name>
    <name evidence="14" type="ordered locus">Pedsa_1045</name>
</gene>
<keyword evidence="5 12" id="KW-0812">Transmembrane</keyword>
<keyword evidence="4 12" id="KW-1003">Cell membrane</keyword>
<evidence type="ECO:0000313" key="14">
    <source>
        <dbReference type="EMBL" id="ADY51616.1"/>
    </source>
</evidence>
<dbReference type="AlphaFoldDB" id="F0SBH0"/>
<accession>F0SBH0</accession>
<keyword evidence="3 12" id="KW-0813">Transport</keyword>
<evidence type="ECO:0000256" key="2">
    <source>
        <dbReference type="ARBA" id="ARBA00009765"/>
    </source>
</evidence>
<dbReference type="EMBL" id="CP002545">
    <property type="protein sequence ID" value="ADY51616.1"/>
    <property type="molecule type" value="Genomic_DNA"/>
</dbReference>
<dbReference type="PANTHER" id="PTHR46494">
    <property type="entry name" value="CORA FAMILY METAL ION TRANSPORTER (EUROFUNG)"/>
    <property type="match status" value="1"/>
</dbReference>
<feature type="transmembrane region" description="Helical" evidence="12">
    <location>
        <begin position="349"/>
        <end position="369"/>
    </location>
</feature>
<sequence>MKKTNIPRYKTPRKRKKRTPGESPGIFVVTENALTSKIHLYIYDAENIIKKEFGTIQDVYTAISKNPRKFYWIDIQGIGTQDVLNSVKEKFGINALVMEDIVNTHQRPKFEEFNNYLFVVNRMLELDETLNIRNEQLSMILTEDTLITFQEDYKDILDPIRNRLIHRKQTSIRTLGPSYLLYAIMDIATDQNFNLINRLGDELDLVEDSLYNKAEKSIMYRIQEIKKLMLSIRRIAWPEKDKLNELQKSGSKFIEPEVKVFIRDVADHNTQIIDLLETYRETSTTLMDIYLTIINNKMNEVMKILTVISAIFIPLTFIAGVYGMNFAIQDPVTGKLLHKNMPELYWPNGYVYVWILMIIITIFQIIYFIRKGWFKD</sequence>
<evidence type="ECO:0000256" key="9">
    <source>
        <dbReference type="ARBA" id="ARBA00023136"/>
    </source>
</evidence>
<reference evidence="14 15" key="1">
    <citation type="journal article" date="2011" name="Stand. Genomic Sci.">
        <title>Complete genome sequence of the gliding, heparinolytic Pedobacter saltans type strain (113).</title>
        <authorList>
            <person name="Liolios K."/>
            <person name="Sikorski J."/>
            <person name="Lu M."/>
            <person name="Nolan M."/>
            <person name="Lapidus A."/>
            <person name="Lucas S."/>
            <person name="Hammon N."/>
            <person name="Deshpande S."/>
            <person name="Cheng J.F."/>
            <person name="Tapia R."/>
            <person name="Han C."/>
            <person name="Goodwin L."/>
            <person name="Pitluck S."/>
            <person name="Huntemann M."/>
            <person name="Ivanova N."/>
            <person name="Pagani I."/>
            <person name="Mavromatis K."/>
            <person name="Ovchinikova G."/>
            <person name="Pati A."/>
            <person name="Chen A."/>
            <person name="Palaniappan K."/>
            <person name="Land M."/>
            <person name="Hauser L."/>
            <person name="Brambilla E.M."/>
            <person name="Kotsyurbenko O."/>
            <person name="Rohde M."/>
            <person name="Tindall B.J."/>
            <person name="Abt B."/>
            <person name="Goker M."/>
            <person name="Detter J.C."/>
            <person name="Woyke T."/>
            <person name="Bristow J."/>
            <person name="Eisen J.A."/>
            <person name="Markowitz V."/>
            <person name="Hugenholtz P."/>
            <person name="Klenk H.P."/>
            <person name="Kyrpides N.C."/>
        </authorList>
    </citation>
    <scope>NUCLEOTIDE SEQUENCE [LARGE SCALE GENOMIC DNA]</scope>
    <source>
        <strain evidence="15">ATCC 51119 / DSM 12145 / JCM 21818 / LMG 10337 / NBRC 100064 / NCIMB 13643</strain>
    </source>
</reference>
<keyword evidence="15" id="KW-1185">Reference proteome</keyword>
<organism evidence="14 15">
    <name type="scientific">Pseudopedobacter saltans (strain ATCC 51119 / DSM 12145 / JCM 21818 / CCUG 39354 / LMG 10337 / NBRC 100064 / NCIMB 13643)</name>
    <name type="common">Pedobacter saltans</name>
    <dbReference type="NCBI Taxonomy" id="762903"/>
    <lineage>
        <taxon>Bacteria</taxon>
        <taxon>Pseudomonadati</taxon>
        <taxon>Bacteroidota</taxon>
        <taxon>Sphingobacteriia</taxon>
        <taxon>Sphingobacteriales</taxon>
        <taxon>Sphingobacteriaceae</taxon>
        <taxon>Pseudopedobacter</taxon>
    </lineage>
</organism>
<evidence type="ECO:0000313" key="15">
    <source>
        <dbReference type="Proteomes" id="UP000000310"/>
    </source>
</evidence>
<evidence type="ECO:0000256" key="5">
    <source>
        <dbReference type="ARBA" id="ARBA00022692"/>
    </source>
</evidence>
<dbReference type="InterPro" id="IPR045861">
    <property type="entry name" value="CorA_cytoplasmic_dom"/>
</dbReference>
<evidence type="ECO:0000256" key="3">
    <source>
        <dbReference type="ARBA" id="ARBA00022448"/>
    </source>
</evidence>
<dbReference type="eggNOG" id="COG0598">
    <property type="taxonomic scope" value="Bacteria"/>
</dbReference>
<dbReference type="GO" id="GO:0000287">
    <property type="term" value="F:magnesium ion binding"/>
    <property type="evidence" value="ECO:0007669"/>
    <property type="project" value="TreeGrafter"/>
</dbReference>
<evidence type="ECO:0000256" key="11">
    <source>
        <dbReference type="ARBA" id="ARBA00045497"/>
    </source>
</evidence>
<dbReference type="Gene3D" id="3.30.460.20">
    <property type="entry name" value="CorA soluble domain-like"/>
    <property type="match status" value="1"/>
</dbReference>
<evidence type="ECO:0000256" key="4">
    <source>
        <dbReference type="ARBA" id="ARBA00022475"/>
    </source>
</evidence>
<feature type="transmembrane region" description="Helical" evidence="12">
    <location>
        <begin position="304"/>
        <end position="329"/>
    </location>
</feature>
<dbReference type="Gene3D" id="1.20.58.340">
    <property type="entry name" value="Magnesium transport protein CorA, transmembrane region"/>
    <property type="match status" value="2"/>
</dbReference>
<evidence type="ECO:0000256" key="7">
    <source>
        <dbReference type="ARBA" id="ARBA00022989"/>
    </source>
</evidence>
<keyword evidence="8 12" id="KW-0406">Ion transport</keyword>
<evidence type="ECO:0000256" key="12">
    <source>
        <dbReference type="RuleBase" id="RU362010"/>
    </source>
</evidence>
<dbReference type="KEGG" id="psn:Pedsa_1045"/>
<dbReference type="HOGENOM" id="CLU_007127_0_0_10"/>
<evidence type="ECO:0000256" key="6">
    <source>
        <dbReference type="ARBA" id="ARBA00022842"/>
    </source>
</evidence>
<reference evidence="15" key="2">
    <citation type="submission" date="2011-02" db="EMBL/GenBank/DDBJ databases">
        <title>The complete genome of Pedobacter saltans DSM 12145.</title>
        <authorList>
            <consortium name="US DOE Joint Genome Institute (JGI-PGF)"/>
            <person name="Lucas S."/>
            <person name="Copeland A."/>
            <person name="Lapidus A."/>
            <person name="Bruce D."/>
            <person name="Goodwin L."/>
            <person name="Pitluck S."/>
            <person name="Kyrpides N."/>
            <person name="Mavromatis K."/>
            <person name="Pagani I."/>
            <person name="Ivanova N."/>
            <person name="Ovchinnikova G."/>
            <person name="Lu M."/>
            <person name="Detter J.C."/>
            <person name="Han C."/>
            <person name="Land M."/>
            <person name="Hauser L."/>
            <person name="Markowitz V."/>
            <person name="Cheng J.-F."/>
            <person name="Hugenholtz P."/>
            <person name="Woyke T."/>
            <person name="Wu D."/>
            <person name="Tindall B."/>
            <person name="Pomrenke H.G."/>
            <person name="Brambilla E."/>
            <person name="Klenk H.-P."/>
            <person name="Eisen J.A."/>
        </authorList>
    </citation>
    <scope>NUCLEOTIDE SEQUENCE [LARGE SCALE GENOMIC DNA]</scope>
    <source>
        <strain evidence="15">ATCC 51119 / DSM 12145 / JCM 21818 / LMG 10337 / NBRC 100064 / NCIMB 13643</strain>
    </source>
</reference>
<evidence type="ECO:0000256" key="8">
    <source>
        <dbReference type="ARBA" id="ARBA00023065"/>
    </source>
</evidence>
<dbReference type="GO" id="GO:0050897">
    <property type="term" value="F:cobalt ion binding"/>
    <property type="evidence" value="ECO:0007669"/>
    <property type="project" value="TreeGrafter"/>
</dbReference>
<dbReference type="InterPro" id="IPR045863">
    <property type="entry name" value="CorA_TM1_TM2"/>
</dbReference>
<dbReference type="SUPFAM" id="SSF143865">
    <property type="entry name" value="CorA soluble domain-like"/>
    <property type="match status" value="1"/>
</dbReference>
<dbReference type="STRING" id="762903.Pedsa_1045"/>
<evidence type="ECO:0000256" key="1">
    <source>
        <dbReference type="ARBA" id="ARBA00004651"/>
    </source>
</evidence>
<dbReference type="CDD" id="cd12828">
    <property type="entry name" value="TmCorA-like_1"/>
    <property type="match status" value="1"/>
</dbReference>
<dbReference type="GO" id="GO:0015095">
    <property type="term" value="F:magnesium ion transmembrane transporter activity"/>
    <property type="evidence" value="ECO:0007669"/>
    <property type="project" value="UniProtKB-UniRule"/>
</dbReference>
<comment type="subcellular location">
    <subcellularLocation>
        <location evidence="1">Cell membrane</location>
        <topology evidence="1">Multi-pass membrane protein</topology>
    </subcellularLocation>
    <subcellularLocation>
        <location evidence="12">Membrane</location>
        <topology evidence="12">Multi-pass membrane protein</topology>
    </subcellularLocation>
</comment>
<dbReference type="OrthoDB" id="9803416at2"/>
<dbReference type="InterPro" id="IPR004488">
    <property type="entry name" value="Mg/Co-transport_prot_CorA"/>
</dbReference>
<dbReference type="PANTHER" id="PTHR46494:SF1">
    <property type="entry name" value="CORA FAMILY METAL ION TRANSPORTER (EUROFUNG)"/>
    <property type="match status" value="1"/>
</dbReference>
<proteinExistence type="inferred from homology"/>
<keyword evidence="6 12" id="KW-0460">Magnesium</keyword>